<dbReference type="STRING" id="74649.A0A2P6PKG1"/>
<evidence type="ECO:0000313" key="2">
    <source>
        <dbReference type="EMBL" id="PRQ22399.1"/>
    </source>
</evidence>
<accession>A0A2P6PKG1</accession>
<dbReference type="Proteomes" id="UP000238479">
    <property type="component" value="Chromosome 6"/>
</dbReference>
<comment type="caution">
    <text evidence="2">The sequence shown here is derived from an EMBL/GenBank/DDBJ whole genome shotgun (WGS) entry which is preliminary data.</text>
</comment>
<evidence type="ECO:0000313" key="3">
    <source>
        <dbReference type="Proteomes" id="UP000238479"/>
    </source>
</evidence>
<name>A0A2P6PKG1_ROSCH</name>
<dbReference type="EMBL" id="PDCK01000044">
    <property type="protein sequence ID" value="PRQ22399.1"/>
    <property type="molecule type" value="Genomic_DNA"/>
</dbReference>
<keyword evidence="3" id="KW-1185">Reference proteome</keyword>
<dbReference type="GO" id="GO:0003743">
    <property type="term" value="F:translation initiation factor activity"/>
    <property type="evidence" value="ECO:0007669"/>
    <property type="project" value="InterPro"/>
</dbReference>
<dbReference type="AlphaFoldDB" id="A0A2P6PKG1"/>
<dbReference type="Pfam" id="PF17832">
    <property type="entry name" value="Pre-PUA"/>
    <property type="match status" value="1"/>
</dbReference>
<dbReference type="PANTHER" id="PTHR12217:SF4">
    <property type="entry name" value="EUKARYOTIC TRANSLATION INITIATION FACTOR 2D"/>
    <property type="match status" value="1"/>
</dbReference>
<dbReference type="PANTHER" id="PTHR12217">
    <property type="entry name" value="EUKARYOTIC TRANSLATION INITIATION FACTOR 2D"/>
    <property type="match status" value="1"/>
</dbReference>
<organism evidence="2 3">
    <name type="scientific">Rosa chinensis</name>
    <name type="common">China rose</name>
    <dbReference type="NCBI Taxonomy" id="74649"/>
    <lineage>
        <taxon>Eukaryota</taxon>
        <taxon>Viridiplantae</taxon>
        <taxon>Streptophyta</taxon>
        <taxon>Embryophyta</taxon>
        <taxon>Tracheophyta</taxon>
        <taxon>Spermatophyta</taxon>
        <taxon>Magnoliopsida</taxon>
        <taxon>eudicotyledons</taxon>
        <taxon>Gunneridae</taxon>
        <taxon>Pentapetalae</taxon>
        <taxon>rosids</taxon>
        <taxon>fabids</taxon>
        <taxon>Rosales</taxon>
        <taxon>Rosaceae</taxon>
        <taxon>Rosoideae</taxon>
        <taxon>Rosoideae incertae sedis</taxon>
        <taxon>Rosa</taxon>
    </lineage>
</organism>
<protein>
    <recommendedName>
        <fullName evidence="1">Pre-PUA domain-containing protein</fullName>
    </recommendedName>
</protein>
<feature type="domain" description="Pre-PUA" evidence="1">
    <location>
        <begin position="96"/>
        <end position="142"/>
    </location>
</feature>
<reference evidence="2 3" key="1">
    <citation type="journal article" date="2018" name="Nat. Genet.">
        <title>The Rosa genome provides new insights in the design of modern roses.</title>
        <authorList>
            <person name="Bendahmane M."/>
        </authorList>
    </citation>
    <scope>NUCLEOTIDE SEQUENCE [LARGE SCALE GENOMIC DNA]</scope>
    <source>
        <strain evidence="3">cv. Old Blush</strain>
    </source>
</reference>
<dbReference type="Gene3D" id="3.10.400.20">
    <property type="match status" value="1"/>
</dbReference>
<dbReference type="InterPro" id="IPR039757">
    <property type="entry name" value="EIF2D"/>
</dbReference>
<gene>
    <name evidence="2" type="ORF">RchiOBHm_Chr6g0249871</name>
</gene>
<dbReference type="InterPro" id="IPR041366">
    <property type="entry name" value="Pre-PUA"/>
</dbReference>
<dbReference type="Gramene" id="PRQ22399">
    <property type="protein sequence ID" value="PRQ22399"/>
    <property type="gene ID" value="RchiOBHm_Chr6g0249871"/>
</dbReference>
<evidence type="ECO:0000259" key="1">
    <source>
        <dbReference type="Pfam" id="PF17832"/>
    </source>
</evidence>
<sequence>MFLQSLVVPLLPILQWIKSPNNHNRRRKIHPRNIHRLRPEQIHHRVVPIRPLRQKTRSTSIPSALCSPAAHSSVSSPIPSAPLLALSDRHVARYVPKVEIKVSKYQNRVLVYGIEGGFPMFYDIDGRGKEIFPTVYALWKVPDLLPSFML</sequence>
<proteinExistence type="predicted"/>
<dbReference type="GO" id="GO:0001731">
    <property type="term" value="P:formation of translation preinitiation complex"/>
    <property type="evidence" value="ECO:0007669"/>
    <property type="project" value="InterPro"/>
</dbReference>